<reference evidence="1 2" key="1">
    <citation type="submission" date="2019-09" db="EMBL/GenBank/DDBJ databases">
        <title>Genome Sequences of Streptomyces kaniharaensis ATCC 21070.</title>
        <authorList>
            <person name="Zhu W."/>
            <person name="De Crecy-Lagard V."/>
            <person name="Richards N.G."/>
        </authorList>
    </citation>
    <scope>NUCLEOTIDE SEQUENCE [LARGE SCALE GENOMIC DNA]</scope>
    <source>
        <strain evidence="1 2">SF-557</strain>
    </source>
</reference>
<dbReference type="AlphaFoldDB" id="A0A6N7KXY8"/>
<keyword evidence="2" id="KW-1185">Reference proteome</keyword>
<dbReference type="Proteomes" id="UP000450000">
    <property type="component" value="Unassembled WGS sequence"/>
</dbReference>
<sequence>MQRIGCWSSVTRVLLTNEQRITYGLPPAEGKAGDRRWPAFAAKYGFDPARPVQWEVEALERDELHALLMAAVEPYVDREALAEVLADEQRDRVLPQAVGERIAEGVR</sequence>
<accession>A0A6N7KXY8</accession>
<proteinExistence type="predicted"/>
<name>A0A6N7KXY8_9ACTN</name>
<gene>
    <name evidence="1" type="ORF">F7Q99_30190</name>
</gene>
<comment type="caution">
    <text evidence="1">The sequence shown here is derived from an EMBL/GenBank/DDBJ whole genome shotgun (WGS) entry which is preliminary data.</text>
</comment>
<evidence type="ECO:0000313" key="1">
    <source>
        <dbReference type="EMBL" id="MQS16361.1"/>
    </source>
</evidence>
<evidence type="ECO:0000313" key="2">
    <source>
        <dbReference type="Proteomes" id="UP000450000"/>
    </source>
</evidence>
<dbReference type="EMBL" id="WBOF01000002">
    <property type="protein sequence ID" value="MQS16361.1"/>
    <property type="molecule type" value="Genomic_DNA"/>
</dbReference>
<protein>
    <submittedName>
        <fullName evidence="1">Uncharacterized protein</fullName>
    </submittedName>
</protein>
<organism evidence="1 2">
    <name type="scientific">Streptomyces kaniharaensis</name>
    <dbReference type="NCBI Taxonomy" id="212423"/>
    <lineage>
        <taxon>Bacteria</taxon>
        <taxon>Bacillati</taxon>
        <taxon>Actinomycetota</taxon>
        <taxon>Actinomycetes</taxon>
        <taxon>Kitasatosporales</taxon>
        <taxon>Streptomycetaceae</taxon>
        <taxon>Streptomyces</taxon>
    </lineage>
</organism>